<keyword evidence="3" id="KW-0010">Activator</keyword>
<organism evidence="6 7">
    <name type="scientific">Natronomicrosphaera hydrolytica</name>
    <dbReference type="NCBI Taxonomy" id="3242702"/>
    <lineage>
        <taxon>Bacteria</taxon>
        <taxon>Pseudomonadati</taxon>
        <taxon>Planctomycetota</taxon>
        <taxon>Phycisphaerae</taxon>
        <taxon>Phycisphaerales</taxon>
        <taxon>Phycisphaeraceae</taxon>
        <taxon>Natronomicrosphaera</taxon>
    </lineage>
</organism>
<proteinExistence type="predicted"/>
<dbReference type="InterPro" id="IPR037923">
    <property type="entry name" value="HTH-like"/>
</dbReference>
<evidence type="ECO:0000256" key="1">
    <source>
        <dbReference type="ARBA" id="ARBA00023015"/>
    </source>
</evidence>
<evidence type="ECO:0000259" key="5">
    <source>
        <dbReference type="PROSITE" id="PS01124"/>
    </source>
</evidence>
<dbReference type="SUPFAM" id="SSF46689">
    <property type="entry name" value="Homeodomain-like"/>
    <property type="match status" value="1"/>
</dbReference>
<evidence type="ECO:0000313" key="6">
    <source>
        <dbReference type="EMBL" id="MFA9479540.1"/>
    </source>
</evidence>
<dbReference type="InterPro" id="IPR014710">
    <property type="entry name" value="RmlC-like_jellyroll"/>
</dbReference>
<dbReference type="Pfam" id="PF12833">
    <property type="entry name" value="HTH_18"/>
    <property type="match status" value="1"/>
</dbReference>
<dbReference type="InterPro" id="IPR003313">
    <property type="entry name" value="AraC-bd"/>
</dbReference>
<evidence type="ECO:0000313" key="7">
    <source>
        <dbReference type="Proteomes" id="UP001575105"/>
    </source>
</evidence>
<dbReference type="Pfam" id="PF02311">
    <property type="entry name" value="AraC_binding"/>
    <property type="match status" value="1"/>
</dbReference>
<dbReference type="InterPro" id="IPR050204">
    <property type="entry name" value="AraC_XylS_family_regulators"/>
</dbReference>
<gene>
    <name evidence="6" type="ORF">ACERK3_14720</name>
</gene>
<sequence length="298" mass="33619">MASKSTYTIGQQAVHLNRHMPVRAVMMAVDRDVAMHDHEFHEIGIVRSGEAIHRTAGGTRRISRGDAIVVCPGDAHGFSQHRNLKISNIYYLGAWLMADVRNFWDAAGVVPLFVRRWLAAQPIGDVAVARLLPDELQWCEHELSQLHAAEDDDHASLLYARACLTKVLVLVARAHARSVPGVQTMSFRNEVRVMVEHIERMVEQGGVLHIGKLSRAAGVTPDHSSRLFRQSLGVSPMQYFQLRRVQQTAVHLMDPGVSITQVAMRMGFTDASHLWRSFRRHMSVSPRQYRRRFIAAPK</sequence>
<dbReference type="InterPro" id="IPR009057">
    <property type="entry name" value="Homeodomain-like_sf"/>
</dbReference>
<keyword evidence="2" id="KW-0238">DNA-binding</keyword>
<keyword evidence="1" id="KW-0805">Transcription regulation</keyword>
<dbReference type="Proteomes" id="UP001575105">
    <property type="component" value="Unassembled WGS sequence"/>
</dbReference>
<dbReference type="Gene3D" id="1.10.10.60">
    <property type="entry name" value="Homeodomain-like"/>
    <property type="match status" value="1"/>
</dbReference>
<evidence type="ECO:0000256" key="2">
    <source>
        <dbReference type="ARBA" id="ARBA00023125"/>
    </source>
</evidence>
<keyword evidence="4" id="KW-0804">Transcription</keyword>
<dbReference type="PROSITE" id="PS00041">
    <property type="entry name" value="HTH_ARAC_FAMILY_1"/>
    <property type="match status" value="1"/>
</dbReference>
<name>A0ABV4U7H6_9BACT</name>
<dbReference type="SMART" id="SM00342">
    <property type="entry name" value="HTH_ARAC"/>
    <property type="match status" value="1"/>
</dbReference>
<keyword evidence="7" id="KW-1185">Reference proteome</keyword>
<dbReference type="SUPFAM" id="SSF51215">
    <property type="entry name" value="Regulatory protein AraC"/>
    <property type="match status" value="1"/>
</dbReference>
<comment type="caution">
    <text evidence="6">The sequence shown here is derived from an EMBL/GenBank/DDBJ whole genome shotgun (WGS) entry which is preliminary data.</text>
</comment>
<dbReference type="RefSeq" id="WP_425346459.1">
    <property type="nucleotide sequence ID" value="NZ_JBGUBD010000009.1"/>
</dbReference>
<evidence type="ECO:0000256" key="3">
    <source>
        <dbReference type="ARBA" id="ARBA00023159"/>
    </source>
</evidence>
<dbReference type="InterPro" id="IPR018062">
    <property type="entry name" value="HTH_AraC-typ_CS"/>
</dbReference>
<feature type="domain" description="HTH araC/xylS-type" evidence="5">
    <location>
        <begin position="192"/>
        <end position="292"/>
    </location>
</feature>
<dbReference type="PROSITE" id="PS01124">
    <property type="entry name" value="HTH_ARAC_FAMILY_2"/>
    <property type="match status" value="1"/>
</dbReference>
<dbReference type="EMBL" id="JBGUBD010000009">
    <property type="protein sequence ID" value="MFA9479540.1"/>
    <property type="molecule type" value="Genomic_DNA"/>
</dbReference>
<dbReference type="Gene3D" id="2.60.120.10">
    <property type="entry name" value="Jelly Rolls"/>
    <property type="match status" value="1"/>
</dbReference>
<dbReference type="InterPro" id="IPR018060">
    <property type="entry name" value="HTH_AraC"/>
</dbReference>
<evidence type="ECO:0000256" key="4">
    <source>
        <dbReference type="ARBA" id="ARBA00023163"/>
    </source>
</evidence>
<reference evidence="6 7" key="1">
    <citation type="submission" date="2024-08" db="EMBL/GenBank/DDBJ databases">
        <title>Whole-genome sequencing of halo(alkali)philic microorganisms from hypersaline lakes.</title>
        <authorList>
            <person name="Sorokin D.Y."/>
            <person name="Merkel A.Y."/>
            <person name="Messina E."/>
            <person name="Yakimov M."/>
        </authorList>
    </citation>
    <scope>NUCLEOTIDE SEQUENCE [LARGE SCALE GENOMIC DNA]</scope>
    <source>
        <strain evidence="6 7">AB-hyl4</strain>
    </source>
</reference>
<accession>A0ABV4U7H6</accession>
<dbReference type="PANTHER" id="PTHR46796">
    <property type="entry name" value="HTH-TYPE TRANSCRIPTIONAL ACTIVATOR RHAS-RELATED"/>
    <property type="match status" value="1"/>
</dbReference>
<protein>
    <submittedName>
        <fullName evidence="6">AraC family transcriptional regulator</fullName>
    </submittedName>
</protein>